<evidence type="ECO:0000313" key="10">
    <source>
        <dbReference type="EMBL" id="MCU6704827.1"/>
    </source>
</evidence>
<evidence type="ECO:0000313" key="11">
    <source>
        <dbReference type="Proteomes" id="UP001208131"/>
    </source>
</evidence>
<comment type="function">
    <text evidence="7">Required for chromosome condensation and partitioning.</text>
</comment>
<dbReference type="SUPFAM" id="SSF75553">
    <property type="entry name" value="Smc hinge domain"/>
    <property type="match status" value="1"/>
</dbReference>
<comment type="subcellular location">
    <subcellularLocation>
        <location evidence="1 7">Cytoplasm</location>
    </subcellularLocation>
</comment>
<dbReference type="PIRSF" id="PIRSF005719">
    <property type="entry name" value="SMC"/>
    <property type="match status" value="1"/>
</dbReference>
<feature type="coiled-coil region" evidence="7">
    <location>
        <begin position="167"/>
        <end position="194"/>
    </location>
</feature>
<evidence type="ECO:0000256" key="5">
    <source>
        <dbReference type="ARBA" id="ARBA00023054"/>
    </source>
</evidence>
<keyword evidence="5 7" id="KW-0175">Coiled coil</keyword>
<keyword evidence="2 7" id="KW-0963">Cytoplasm</keyword>
<dbReference type="Proteomes" id="UP001208131">
    <property type="component" value="Unassembled WGS sequence"/>
</dbReference>
<dbReference type="SMART" id="SM00968">
    <property type="entry name" value="SMC_hinge"/>
    <property type="match status" value="1"/>
</dbReference>
<dbReference type="RefSeq" id="WP_267300388.1">
    <property type="nucleotide sequence ID" value="NZ_JAOQJZ010000002.1"/>
</dbReference>
<evidence type="ECO:0000256" key="7">
    <source>
        <dbReference type="HAMAP-Rule" id="MF_01894"/>
    </source>
</evidence>
<evidence type="ECO:0000256" key="2">
    <source>
        <dbReference type="ARBA" id="ARBA00022490"/>
    </source>
</evidence>
<keyword evidence="4 7" id="KW-0067">ATP-binding</keyword>
<dbReference type="InterPro" id="IPR024704">
    <property type="entry name" value="SMC"/>
</dbReference>
<accession>A0AAE3IGC4</accession>
<keyword evidence="6 7" id="KW-0238">DNA-binding</keyword>
<comment type="domain">
    <text evidence="7">Contains large globular domains required for ATP hydrolysis at each terminus and a third globular domain forming a flexible hinge near the middle of the molecule. These domains are separated by coiled-coil structures.</text>
</comment>
<feature type="binding site" evidence="7">
    <location>
        <begin position="32"/>
        <end position="39"/>
    </location>
    <ligand>
        <name>ATP</name>
        <dbReference type="ChEBI" id="CHEBI:30616"/>
    </ligand>
</feature>
<dbReference type="GO" id="GO:0003677">
    <property type="term" value="F:DNA binding"/>
    <property type="evidence" value="ECO:0007669"/>
    <property type="project" value="UniProtKB-UniRule"/>
</dbReference>
<dbReference type="FunFam" id="3.40.50.300:FF:000901">
    <property type="entry name" value="Chromosome partition protein Smc"/>
    <property type="match status" value="1"/>
</dbReference>
<organism evidence="10 11">
    <name type="scientific">Hominimerdicola aceti</name>
    <dbReference type="NCBI Taxonomy" id="2981726"/>
    <lineage>
        <taxon>Bacteria</taxon>
        <taxon>Bacillati</taxon>
        <taxon>Bacillota</taxon>
        <taxon>Clostridia</taxon>
        <taxon>Eubacteriales</taxon>
        <taxon>Oscillospiraceae</taxon>
        <taxon>Hominimerdicola</taxon>
    </lineage>
</organism>
<dbReference type="Gene3D" id="1.10.287.1490">
    <property type="match status" value="1"/>
</dbReference>
<dbReference type="PANTHER" id="PTHR43977">
    <property type="entry name" value="STRUCTURAL MAINTENANCE OF CHROMOSOMES PROTEIN 3"/>
    <property type="match status" value="1"/>
</dbReference>
<dbReference type="GO" id="GO:0016887">
    <property type="term" value="F:ATP hydrolysis activity"/>
    <property type="evidence" value="ECO:0007669"/>
    <property type="project" value="InterPro"/>
</dbReference>
<dbReference type="Pfam" id="PF06470">
    <property type="entry name" value="SMC_hinge"/>
    <property type="match status" value="1"/>
</dbReference>
<feature type="coiled-coil region" evidence="7">
    <location>
        <begin position="680"/>
        <end position="910"/>
    </location>
</feature>
<evidence type="ECO:0000256" key="8">
    <source>
        <dbReference type="SAM" id="MobiDB-lite"/>
    </source>
</evidence>
<dbReference type="GO" id="GO:0007062">
    <property type="term" value="P:sister chromatid cohesion"/>
    <property type="evidence" value="ECO:0007669"/>
    <property type="project" value="InterPro"/>
</dbReference>
<feature type="domain" description="SMC hinge" evidence="9">
    <location>
        <begin position="523"/>
        <end position="639"/>
    </location>
</feature>
<dbReference type="AlphaFoldDB" id="A0AAE3IGC4"/>
<dbReference type="Pfam" id="PF02463">
    <property type="entry name" value="SMC_N"/>
    <property type="match status" value="2"/>
</dbReference>
<evidence type="ECO:0000256" key="6">
    <source>
        <dbReference type="ARBA" id="ARBA00023125"/>
    </source>
</evidence>
<dbReference type="GO" id="GO:0030261">
    <property type="term" value="P:chromosome condensation"/>
    <property type="evidence" value="ECO:0007669"/>
    <property type="project" value="InterPro"/>
</dbReference>
<dbReference type="Gene3D" id="1.20.1060.20">
    <property type="match status" value="1"/>
</dbReference>
<dbReference type="GO" id="GO:0006260">
    <property type="term" value="P:DNA replication"/>
    <property type="evidence" value="ECO:0007669"/>
    <property type="project" value="UniProtKB-UniRule"/>
</dbReference>
<dbReference type="EMBL" id="JAOQJZ010000002">
    <property type="protein sequence ID" value="MCU6704827.1"/>
    <property type="molecule type" value="Genomic_DNA"/>
</dbReference>
<dbReference type="InterPro" id="IPR010935">
    <property type="entry name" value="SMC_hinge"/>
</dbReference>
<feature type="compositionally biased region" description="Basic and acidic residues" evidence="8">
    <location>
        <begin position="424"/>
        <end position="454"/>
    </location>
</feature>
<dbReference type="GO" id="GO:0005737">
    <property type="term" value="C:cytoplasm"/>
    <property type="evidence" value="ECO:0007669"/>
    <property type="project" value="UniProtKB-SubCell"/>
</dbReference>
<evidence type="ECO:0000256" key="1">
    <source>
        <dbReference type="ARBA" id="ARBA00004496"/>
    </source>
</evidence>
<dbReference type="Gene3D" id="3.30.70.1620">
    <property type="match status" value="1"/>
</dbReference>
<gene>
    <name evidence="7 10" type="primary">smc</name>
    <name evidence="10" type="ORF">OCV57_02645</name>
</gene>
<dbReference type="NCBIfam" id="TIGR02168">
    <property type="entry name" value="SMC_prok_B"/>
    <property type="match status" value="1"/>
</dbReference>
<dbReference type="Gene3D" id="3.40.50.300">
    <property type="entry name" value="P-loop containing nucleotide triphosphate hydrolases"/>
    <property type="match status" value="2"/>
</dbReference>
<dbReference type="HAMAP" id="MF_01894">
    <property type="entry name" value="Smc_prok"/>
    <property type="match status" value="1"/>
</dbReference>
<evidence type="ECO:0000256" key="3">
    <source>
        <dbReference type="ARBA" id="ARBA00022741"/>
    </source>
</evidence>
<dbReference type="GO" id="GO:0007059">
    <property type="term" value="P:chromosome segregation"/>
    <property type="evidence" value="ECO:0007669"/>
    <property type="project" value="UniProtKB-UniRule"/>
</dbReference>
<proteinExistence type="inferred from homology"/>
<keyword evidence="3 7" id="KW-0547">Nucleotide-binding</keyword>
<dbReference type="GO" id="GO:0005694">
    <property type="term" value="C:chromosome"/>
    <property type="evidence" value="ECO:0007669"/>
    <property type="project" value="InterPro"/>
</dbReference>
<evidence type="ECO:0000259" key="9">
    <source>
        <dbReference type="SMART" id="SM00968"/>
    </source>
</evidence>
<dbReference type="Gene3D" id="1.20.5.170">
    <property type="match status" value="1"/>
</dbReference>
<dbReference type="InterPro" id="IPR011890">
    <property type="entry name" value="SMC_prok"/>
</dbReference>
<comment type="subunit">
    <text evidence="7">Homodimer.</text>
</comment>
<protein>
    <recommendedName>
        <fullName evidence="7">Chromosome partition protein Smc</fullName>
    </recommendedName>
</protein>
<feature type="region of interest" description="Disordered" evidence="8">
    <location>
        <begin position="424"/>
        <end position="455"/>
    </location>
</feature>
<dbReference type="GO" id="GO:0005524">
    <property type="term" value="F:ATP binding"/>
    <property type="evidence" value="ECO:0007669"/>
    <property type="project" value="UniProtKB-UniRule"/>
</dbReference>
<name>A0AAE3IGC4_9FIRM</name>
<reference evidence="10 11" key="1">
    <citation type="journal article" date="2021" name="ISME Commun">
        <title>Automated analysis of genomic sequences facilitates high-throughput and comprehensive description of bacteria.</title>
        <authorList>
            <person name="Hitch T.C.A."/>
        </authorList>
    </citation>
    <scope>NUCLEOTIDE SEQUENCE [LARGE SCALE GENOMIC DNA]</scope>
    <source>
        <strain evidence="10 11">Sanger_31</strain>
    </source>
</reference>
<sequence>MYLKSLELQGFKSFPDKIELKFNKGITAVVGPNGSGKSNIGDAMRWVMGEQSSKALRGEKMAGVIFHGTQTRPKAPFAQVTITIDNEDGALEYDSDTVSVSRKLYRNGDSFYMINGKEVNLKDIVELFMDTGLGRDGYSIIGQGRIADIVNGKSNDRREIFEEAAGISKFRSKKKEAEKKLAAAEDNLSRINDIMGEIEGRIGPLKAQAEKAEKFRVLDEEKRKLEVSVWVHKLNEYMSQIAGYEEKLSAVKKEYEVITQELESIEDDINDSFAKSAEKSELADSYKNQIHQVELENSQALSKIAVYENDISHLEDNILKLKEQISESNSSKYYLEAELKTRRQELEELDEKKAKQQEAVECKEKELSELIDKTALSDKSVSEAGSFINELYMKKSEVSFRLENAKNNFSDIDEQIENSLERKKQLEEHSKLSSKELKELRESKGKADENKQELTNRMSGLAKLLETRNTKLSECRKNLTDTEIQLRDVENRIKTIADLENSMEGFQFSVKHIMKASQQGRISGICGTVSQLISVETKYSVAIETALGGALQNIVVNNEDSAKRGIRLLKENRAGRATFLPVTSVRGNRLNMPQLENEDGFVALGCELVKYDSQFEGVINSLLGRICIAEDIDSATLIAKKYGYKFRIVTLDGQVINAGGSFTGGSVSKQTGLLTRKNEAEALAKKKTALENSFTELKQQVEKLNQEVSKYTADTEGLREKLSQVNSDILRFEMEIKRVSEYYSDYENKLDEIETFIETLKNKYKIVSGDIDKAHTELSEIEAEISDNEAKLADSQNEQAELKNKREQLSEELSQMKIMAAELSKDLDACKLSISQLEETIGDSDTDSGKLNDNISECEKKIAEKKELIFQTKQELSGADEKIATAQKMAEQAQREHIELDNAANKLRTKQKHKMDEKETLSGQLTRAEEQKKSVTAGFDKLVAQLWDDYELTRSDAAEIAEDIVDITVANRRLNELRGKIRNLGSVNLGAIEEYAEVSQRHEFLTGQLNDVNTSKTELEKLIDDLTENMKNMFTDSFERINANFKKIFTELFGGGQCELILTDPNNVLECGIEINVQPPGKVITNLMSLSGGEQALVAIAIYFAILKISPSPFCLLDEIEAALDDVNVSKYAQYLHHLTDKTQFITITHRRGTMEEADVLYGVTMQEKGVSKLLKMDVSETRQMKLE</sequence>
<dbReference type="InterPro" id="IPR036277">
    <property type="entry name" value="SMC_hinge_sf"/>
</dbReference>
<feature type="coiled-coil region" evidence="7">
    <location>
        <begin position="1009"/>
        <end position="1036"/>
    </location>
</feature>
<comment type="similarity">
    <text evidence="7">Belongs to the SMC family.</text>
</comment>
<dbReference type="SUPFAM" id="SSF52540">
    <property type="entry name" value="P-loop containing nucleoside triphosphate hydrolases"/>
    <property type="match status" value="2"/>
</dbReference>
<keyword evidence="11" id="KW-1185">Reference proteome</keyword>
<feature type="coiled-coil region" evidence="7">
    <location>
        <begin position="234"/>
        <end position="373"/>
    </location>
</feature>
<evidence type="ECO:0000256" key="4">
    <source>
        <dbReference type="ARBA" id="ARBA00022840"/>
    </source>
</evidence>
<dbReference type="InterPro" id="IPR003395">
    <property type="entry name" value="RecF/RecN/SMC_N"/>
</dbReference>
<dbReference type="InterPro" id="IPR027417">
    <property type="entry name" value="P-loop_NTPase"/>
</dbReference>
<comment type="caution">
    <text evidence="10">The sequence shown here is derived from an EMBL/GenBank/DDBJ whole genome shotgun (WGS) entry which is preliminary data.</text>
</comment>